<reference evidence="7 10" key="2">
    <citation type="submission" date="2018-06" db="EMBL/GenBank/DDBJ databases">
        <authorList>
            <consortium name="Pathogen Informatics"/>
            <person name="Doyle S."/>
        </authorList>
    </citation>
    <scope>NUCLEOTIDE SEQUENCE [LARGE SCALE GENOMIC DNA]</scope>
    <source>
        <strain evidence="7 10">NCTC12714</strain>
    </source>
</reference>
<evidence type="ECO:0000259" key="6">
    <source>
        <dbReference type="Pfam" id="PF00350"/>
    </source>
</evidence>
<evidence type="ECO:0000313" key="10">
    <source>
        <dbReference type="Proteomes" id="UP000255139"/>
    </source>
</evidence>
<keyword evidence="4" id="KW-0342">GTP-binding</keyword>
<dbReference type="PANTHER" id="PTHR10465:SF0">
    <property type="entry name" value="SARCALUMENIN"/>
    <property type="match status" value="1"/>
</dbReference>
<accession>A0A099TYX3</accession>
<dbReference type="Gene3D" id="3.40.50.300">
    <property type="entry name" value="P-loop containing nucleotide triphosphate hydrolases"/>
    <property type="match status" value="1"/>
</dbReference>
<evidence type="ECO:0000256" key="3">
    <source>
        <dbReference type="ARBA" id="ARBA00022801"/>
    </source>
</evidence>
<comment type="subcellular location">
    <subcellularLocation>
        <location evidence="1">Membrane</location>
    </subcellularLocation>
</comment>
<evidence type="ECO:0000256" key="4">
    <source>
        <dbReference type="ARBA" id="ARBA00023134"/>
    </source>
</evidence>
<keyword evidence="10" id="KW-1185">Reference proteome</keyword>
<evidence type="ECO:0000256" key="5">
    <source>
        <dbReference type="ARBA" id="ARBA00023136"/>
    </source>
</evidence>
<proteinExistence type="predicted"/>
<dbReference type="InterPro" id="IPR045063">
    <property type="entry name" value="Dynamin_N"/>
</dbReference>
<dbReference type="GO" id="GO:0003924">
    <property type="term" value="F:GTPase activity"/>
    <property type="evidence" value="ECO:0007669"/>
    <property type="project" value="InterPro"/>
</dbReference>
<dbReference type="EMBL" id="UGJE01000002">
    <property type="protein sequence ID" value="STQ87020.1"/>
    <property type="molecule type" value="Genomic_DNA"/>
</dbReference>
<gene>
    <name evidence="8" type="ORF">LS73_005655</name>
    <name evidence="7" type="ORF">NCTC12714_01832</name>
</gene>
<dbReference type="SUPFAM" id="SSF52540">
    <property type="entry name" value="P-loop containing nucleoside triphosphate hydrolases"/>
    <property type="match status" value="1"/>
</dbReference>
<dbReference type="Proteomes" id="UP000029922">
    <property type="component" value="Unassembled WGS sequence"/>
</dbReference>
<dbReference type="AlphaFoldDB" id="A0A099TYX3"/>
<dbReference type="PANTHER" id="PTHR10465">
    <property type="entry name" value="TRANSMEMBRANE GTPASE FZO1"/>
    <property type="match status" value="1"/>
</dbReference>
<evidence type="ECO:0000313" key="8">
    <source>
        <dbReference type="EMBL" id="TLE00172.1"/>
    </source>
</evidence>
<sequence length="639" mass="73467">MILEPTTCANILETFIQECLKEKNKLISSTPIHSLIIKSQYALTQSSPISAHTRKILNGLLSDSNKPMKVAIIGQFSSGKSTFLNALLGSEILPSGITPVTAKVCEITYGDEISLEIRYKNGQVINKHVEYLKQVDSIENTKIDFYRLFVPLDLLREVTFLDTPGFNSQNQSDTDTTNALLEEVDGIIWLSLIDNVGKNSEKDILQKYLQKYASKSLCVLNQKDRLKDDNEVATSLEYAKKAFSGFFEDIIPISAKQAIDSMQLESNSNEALALLKDSNIKAVLDFIDIHIKPQAIYAKEYRILRSLRTLLIMEKKRIHRSNQSFASLDSMLGIYIEQVRFAALQSGLEKIFQTLFVSLESSLSSLAQEIFNSFELKEITIVRDTKSKLGFKKEIRQTKNISFLPKEKLLSYLCNEENDFARRFKKLGFEIVEFGSLFKAFVESQTKELYMQIEEWRTKSLRLFQFDCSDDGNDLAIGKMVLDRRFWIETLECEIFHDYDKNALRCVHFMQDELQFLQNILNIDFNNMINLTLEKLNFEVENALNKHRSAPDSLPLYNPTLENVRILINSGIHYAILQDKLSLNFPLYKKALWNLSEELTKLHQDKKVLLQSWIKSNNDKFKILQDCDNDILSYLQSIS</sequence>
<evidence type="ECO:0000256" key="1">
    <source>
        <dbReference type="ARBA" id="ARBA00004370"/>
    </source>
</evidence>
<name>A0A099TYX3_9HELI</name>
<dbReference type="InterPro" id="IPR027417">
    <property type="entry name" value="P-loop_NTPase"/>
</dbReference>
<keyword evidence="5" id="KW-0472">Membrane</keyword>
<dbReference type="CDD" id="cd09912">
    <property type="entry name" value="DLP_2"/>
    <property type="match status" value="1"/>
</dbReference>
<evidence type="ECO:0000313" key="9">
    <source>
        <dbReference type="Proteomes" id="UP000029922"/>
    </source>
</evidence>
<evidence type="ECO:0000256" key="2">
    <source>
        <dbReference type="ARBA" id="ARBA00022741"/>
    </source>
</evidence>
<dbReference type="Pfam" id="PF00350">
    <property type="entry name" value="Dynamin_N"/>
    <property type="match status" value="1"/>
</dbReference>
<dbReference type="GO" id="GO:0005525">
    <property type="term" value="F:GTP binding"/>
    <property type="evidence" value="ECO:0007669"/>
    <property type="project" value="UniProtKB-KW"/>
</dbReference>
<dbReference type="NCBIfam" id="TIGR00231">
    <property type="entry name" value="small_GTP"/>
    <property type="match status" value="1"/>
</dbReference>
<feature type="domain" description="Dynamin N-terminal" evidence="6">
    <location>
        <begin position="70"/>
        <end position="222"/>
    </location>
</feature>
<dbReference type="RefSeq" id="WP_034556858.1">
    <property type="nucleotide sequence ID" value="NZ_FZML01000038.1"/>
</dbReference>
<evidence type="ECO:0000313" key="7">
    <source>
        <dbReference type="EMBL" id="STQ87020.1"/>
    </source>
</evidence>
<reference evidence="8 9" key="1">
    <citation type="journal article" date="2014" name="Genome Announc.">
        <title>Draft genome sequences of eight enterohepatic helicobacter species isolated from both laboratory and wild rodents.</title>
        <authorList>
            <person name="Sheh A."/>
            <person name="Shen Z."/>
            <person name="Fox J.G."/>
        </authorList>
    </citation>
    <scope>NUCLEOTIDE SEQUENCE [LARGE SCALE GENOMIC DNA]</scope>
    <source>
        <strain evidence="8 9">ST1</strain>
    </source>
</reference>
<dbReference type="InterPro" id="IPR005225">
    <property type="entry name" value="Small_GTP-bd"/>
</dbReference>
<keyword evidence="3" id="KW-0378">Hydrolase</keyword>
<dbReference type="OrthoDB" id="1100581at2"/>
<dbReference type="STRING" id="216.LS73_01285"/>
<organism evidence="7 10">
    <name type="scientific">Helicobacter muridarum</name>
    <dbReference type="NCBI Taxonomy" id="216"/>
    <lineage>
        <taxon>Bacteria</taxon>
        <taxon>Pseudomonadati</taxon>
        <taxon>Campylobacterota</taxon>
        <taxon>Epsilonproteobacteria</taxon>
        <taxon>Campylobacterales</taxon>
        <taxon>Helicobacteraceae</taxon>
        <taxon>Helicobacter</taxon>
    </lineage>
</organism>
<keyword evidence="2" id="KW-0547">Nucleotide-binding</keyword>
<dbReference type="InterPro" id="IPR027094">
    <property type="entry name" value="Mitofusin_fam"/>
</dbReference>
<dbReference type="GO" id="GO:0016020">
    <property type="term" value="C:membrane"/>
    <property type="evidence" value="ECO:0007669"/>
    <property type="project" value="UniProtKB-SubCell"/>
</dbReference>
<dbReference type="Proteomes" id="UP000255139">
    <property type="component" value="Unassembled WGS sequence"/>
</dbReference>
<dbReference type="EMBL" id="JRPD02000010">
    <property type="protein sequence ID" value="TLE00172.1"/>
    <property type="molecule type" value="Genomic_DNA"/>
</dbReference>
<protein>
    <submittedName>
        <fullName evidence="8">GTP-binding protein</fullName>
    </submittedName>
    <submittedName>
        <fullName evidence="7">Putative ATP/GTP binding protein</fullName>
    </submittedName>
</protein>